<proteinExistence type="inferred from homology"/>
<dbReference type="GO" id="GO:0016020">
    <property type="term" value="C:membrane"/>
    <property type="evidence" value="ECO:0007669"/>
    <property type="project" value="UniProtKB-SubCell"/>
</dbReference>
<sequence>MRIKTSNLTHIKNINERRMKMVRSITASQATIVMILSMGLMNHVIVLPSVLTAAGRDSWVSLLGVGILFILWVPLIYWIIKKTNRQHLISWLKTNSHPAAAWLVKLILAFLLVLNLYITLYTTFSWVNSTYMIQTPRFVLFFPFILLCLYAAVSGIKTIAIAGGVVLPLVVLLGFFIMFSNMHYKDYSLLLPVFENGITPVMAGAVILGGGLVEFFYFAIIQQHIRTEVKLFRLFLLSIFILLINLGPIIGAITEFGPKQASNISNPAYAQWRLLTIGKYLNRLDFLSVYQWLSGAFVRISLSLFMFAELFHPKTKKKHNIILIILTAVLILLLCIPVDSPAMKQMIDHYYFSISVIGILFVTFFITIIIFFRGRVKKNEAPIEQSR</sequence>
<feature type="transmembrane region" description="Helical" evidence="8">
    <location>
        <begin position="159"/>
        <end position="178"/>
    </location>
</feature>
<feature type="transmembrane region" description="Helical" evidence="8">
    <location>
        <begin position="131"/>
        <end position="152"/>
    </location>
</feature>
<name>A0A2N0ZEM0_9BACI</name>
<keyword evidence="6 8" id="KW-1133">Transmembrane helix</keyword>
<evidence type="ECO:0000256" key="6">
    <source>
        <dbReference type="ARBA" id="ARBA00022989"/>
    </source>
</evidence>
<evidence type="ECO:0000256" key="2">
    <source>
        <dbReference type="ARBA" id="ARBA00007998"/>
    </source>
</evidence>
<keyword evidence="4" id="KW-0309">Germination</keyword>
<comment type="subcellular location">
    <subcellularLocation>
        <location evidence="1">Membrane</location>
        <topology evidence="1">Multi-pass membrane protein</topology>
    </subcellularLocation>
</comment>
<feature type="transmembrane region" description="Helical" evidence="8">
    <location>
        <begin position="320"/>
        <end position="338"/>
    </location>
</feature>
<evidence type="ECO:0000256" key="5">
    <source>
        <dbReference type="ARBA" id="ARBA00022692"/>
    </source>
</evidence>
<evidence type="ECO:0000313" key="9">
    <source>
        <dbReference type="EMBL" id="PKG27961.1"/>
    </source>
</evidence>
<keyword evidence="3" id="KW-0813">Transport</keyword>
<keyword evidence="5 8" id="KW-0812">Transmembrane</keyword>
<dbReference type="EMBL" id="PISD01000034">
    <property type="protein sequence ID" value="PKG27961.1"/>
    <property type="molecule type" value="Genomic_DNA"/>
</dbReference>
<keyword evidence="7 8" id="KW-0472">Membrane</keyword>
<organism evidence="9 10">
    <name type="scientific">Cytobacillus horneckiae</name>
    <dbReference type="NCBI Taxonomy" id="549687"/>
    <lineage>
        <taxon>Bacteria</taxon>
        <taxon>Bacillati</taxon>
        <taxon>Bacillota</taxon>
        <taxon>Bacilli</taxon>
        <taxon>Bacillales</taxon>
        <taxon>Bacillaceae</taxon>
        <taxon>Cytobacillus</taxon>
    </lineage>
</organism>
<evidence type="ECO:0000256" key="7">
    <source>
        <dbReference type="ARBA" id="ARBA00023136"/>
    </source>
</evidence>
<evidence type="ECO:0000256" key="4">
    <source>
        <dbReference type="ARBA" id="ARBA00022544"/>
    </source>
</evidence>
<reference evidence="9 10" key="1">
    <citation type="journal article" date="2010" name="Int. J. Syst. Evol. Microbiol.">
        <title>Bacillus horneckiae sp. nov., isolated from a spacecraft-assembly clean room.</title>
        <authorList>
            <person name="Vaishampayan P."/>
            <person name="Probst A."/>
            <person name="Krishnamurthi S."/>
            <person name="Ghosh S."/>
            <person name="Osman S."/>
            <person name="McDowall A."/>
            <person name="Ruckmani A."/>
            <person name="Mayilraj S."/>
            <person name="Venkateswaran K."/>
        </authorList>
    </citation>
    <scope>NUCLEOTIDE SEQUENCE [LARGE SCALE GENOMIC DNA]</scope>
    <source>
        <strain evidence="10">1PO1SC</strain>
    </source>
</reference>
<dbReference type="Proteomes" id="UP000233343">
    <property type="component" value="Unassembled WGS sequence"/>
</dbReference>
<feature type="transmembrane region" description="Helical" evidence="8">
    <location>
        <begin position="350"/>
        <end position="372"/>
    </location>
</feature>
<evidence type="ECO:0000313" key="10">
    <source>
        <dbReference type="Proteomes" id="UP000233343"/>
    </source>
</evidence>
<comment type="caution">
    <text evidence="9">The sequence shown here is derived from an EMBL/GenBank/DDBJ whole genome shotgun (WGS) entry which is preliminary data.</text>
</comment>
<feature type="transmembrane region" description="Helical" evidence="8">
    <location>
        <begin position="100"/>
        <end position="119"/>
    </location>
</feature>
<gene>
    <name evidence="9" type="ORF">CWS20_16380</name>
</gene>
<accession>A0A2N0ZEM0</accession>
<protein>
    <submittedName>
        <fullName evidence="9">Spore gernimation protein</fullName>
    </submittedName>
</protein>
<dbReference type="InterPro" id="IPR004761">
    <property type="entry name" value="Spore_GerAB"/>
</dbReference>
<evidence type="ECO:0000256" key="1">
    <source>
        <dbReference type="ARBA" id="ARBA00004141"/>
    </source>
</evidence>
<dbReference type="PANTHER" id="PTHR34975:SF2">
    <property type="entry name" value="SPORE GERMINATION PROTEIN A2"/>
    <property type="match status" value="1"/>
</dbReference>
<dbReference type="AlphaFoldDB" id="A0A2N0ZEM0"/>
<comment type="similarity">
    <text evidence="2">Belongs to the amino acid-polyamine-organocation (APC) superfamily. Spore germination protein (SGP) (TC 2.A.3.9) family.</text>
</comment>
<feature type="transmembrane region" description="Helical" evidence="8">
    <location>
        <begin position="289"/>
        <end position="308"/>
    </location>
</feature>
<dbReference type="Pfam" id="PF03845">
    <property type="entry name" value="Spore_permease"/>
    <property type="match status" value="1"/>
</dbReference>
<dbReference type="GO" id="GO:0009847">
    <property type="term" value="P:spore germination"/>
    <property type="evidence" value="ECO:0007669"/>
    <property type="project" value="InterPro"/>
</dbReference>
<evidence type="ECO:0000256" key="3">
    <source>
        <dbReference type="ARBA" id="ARBA00022448"/>
    </source>
</evidence>
<feature type="transmembrane region" description="Helical" evidence="8">
    <location>
        <begin position="21"/>
        <end position="47"/>
    </location>
</feature>
<dbReference type="NCBIfam" id="TIGR00912">
    <property type="entry name" value="2A0309"/>
    <property type="match status" value="1"/>
</dbReference>
<keyword evidence="10" id="KW-1185">Reference proteome</keyword>
<feature type="transmembrane region" description="Helical" evidence="8">
    <location>
        <begin position="231"/>
        <end position="253"/>
    </location>
</feature>
<dbReference type="PANTHER" id="PTHR34975">
    <property type="entry name" value="SPORE GERMINATION PROTEIN A2"/>
    <property type="match status" value="1"/>
</dbReference>
<evidence type="ECO:0000256" key="8">
    <source>
        <dbReference type="SAM" id="Phobius"/>
    </source>
</evidence>
<feature type="transmembrane region" description="Helical" evidence="8">
    <location>
        <begin position="59"/>
        <end position="80"/>
    </location>
</feature>
<feature type="transmembrane region" description="Helical" evidence="8">
    <location>
        <begin position="198"/>
        <end position="219"/>
    </location>
</feature>